<name>I1D2R5_9PSEU</name>
<dbReference type="AlphaFoldDB" id="I1D2R5"/>
<feature type="compositionally biased region" description="Basic and acidic residues" evidence="1">
    <location>
        <begin position="443"/>
        <end position="461"/>
    </location>
</feature>
<keyword evidence="3" id="KW-1185">Reference proteome</keyword>
<evidence type="ECO:0000313" key="2">
    <source>
        <dbReference type="EMBL" id="EIE99239.1"/>
    </source>
</evidence>
<dbReference type="eggNOG" id="ENOG5032ERA">
    <property type="taxonomic scope" value="Bacteria"/>
</dbReference>
<dbReference type="InterPro" id="IPR038332">
    <property type="entry name" value="PPE_sf"/>
</dbReference>
<reference evidence="3" key="2">
    <citation type="submission" date="2012-01" db="EMBL/GenBank/DDBJ databases">
        <title>Noncontiguous Finished sequence of chromosome of Saccharomonospora glauca K62.</title>
        <authorList>
            <consortium name="US DOE Joint Genome Institute"/>
            <person name="Lucas S."/>
            <person name="Han J."/>
            <person name="Lapidus A."/>
            <person name="Cheng J.-F."/>
            <person name="Goodwin L."/>
            <person name="Pitluck S."/>
            <person name="Peters L."/>
            <person name="Mikhailova N."/>
            <person name="Held B."/>
            <person name="Detter J.C."/>
            <person name="Han C."/>
            <person name="Tapia R."/>
            <person name="Land M."/>
            <person name="Hauser L."/>
            <person name="Kyrpides N."/>
            <person name="Ivanova N."/>
            <person name="Pagani I."/>
            <person name="Brambilla E.-M."/>
            <person name="Klenk H.-P."/>
            <person name="Woyke T."/>
        </authorList>
    </citation>
    <scope>NUCLEOTIDE SEQUENCE [LARGE SCALE GENOMIC DNA]</scope>
    <source>
        <strain evidence="3">K62</strain>
    </source>
</reference>
<dbReference type="HOGENOM" id="CLU_044708_0_0_11"/>
<feature type="compositionally biased region" description="Low complexity" evidence="1">
    <location>
        <begin position="311"/>
        <end position="328"/>
    </location>
</feature>
<feature type="compositionally biased region" description="Low complexity" evidence="1">
    <location>
        <begin position="244"/>
        <end position="253"/>
    </location>
</feature>
<dbReference type="RefSeq" id="WP_005464707.1">
    <property type="nucleotide sequence ID" value="NZ_CM001484.1"/>
</dbReference>
<feature type="region of interest" description="Disordered" evidence="1">
    <location>
        <begin position="409"/>
        <end position="462"/>
    </location>
</feature>
<gene>
    <name evidence="2" type="ORF">SacglDRAFT_02344</name>
</gene>
<evidence type="ECO:0000256" key="1">
    <source>
        <dbReference type="SAM" id="MobiDB-lite"/>
    </source>
</evidence>
<evidence type="ECO:0008006" key="4">
    <source>
        <dbReference type="Google" id="ProtNLM"/>
    </source>
</evidence>
<dbReference type="Proteomes" id="UP000005087">
    <property type="component" value="Chromosome"/>
</dbReference>
<feature type="region of interest" description="Disordered" evidence="1">
    <location>
        <begin position="172"/>
        <end position="255"/>
    </location>
</feature>
<feature type="compositionally biased region" description="Polar residues" evidence="1">
    <location>
        <begin position="410"/>
        <end position="426"/>
    </location>
</feature>
<dbReference type="STRING" id="928724.SacglDRAFT_02344"/>
<reference evidence="2 3" key="1">
    <citation type="submission" date="2011-09" db="EMBL/GenBank/DDBJ databases">
        <authorList>
            <consortium name="US DOE Joint Genome Institute (JGI-PGF)"/>
            <person name="Lucas S."/>
            <person name="Han J."/>
            <person name="Lapidus A."/>
            <person name="Cheng J.-F."/>
            <person name="Goodwin L."/>
            <person name="Pitluck S."/>
            <person name="Peters L."/>
            <person name="Land M.L."/>
            <person name="Hauser L."/>
            <person name="Brambilla E."/>
            <person name="Klenk H.-P."/>
            <person name="Woyke T.J."/>
        </authorList>
    </citation>
    <scope>NUCLEOTIDE SEQUENCE [LARGE SCALE GENOMIC DNA]</scope>
    <source>
        <strain evidence="2 3">K62</strain>
    </source>
</reference>
<feature type="compositionally biased region" description="Polar residues" evidence="1">
    <location>
        <begin position="334"/>
        <end position="345"/>
    </location>
</feature>
<accession>I1D2R5</accession>
<feature type="compositionally biased region" description="Low complexity" evidence="1">
    <location>
        <begin position="181"/>
        <end position="210"/>
    </location>
</feature>
<feature type="region of interest" description="Disordered" evidence="1">
    <location>
        <begin position="309"/>
        <end position="359"/>
    </location>
</feature>
<dbReference type="Gene3D" id="1.20.1260.20">
    <property type="entry name" value="PPE superfamily"/>
    <property type="match status" value="1"/>
</dbReference>
<sequence>MSEPVESRAQAIPGTEDPVVVDVLGAEDPAMTDILGADDSETVEPVDAENPMTADALGVWDAYFGTPVPGGVNWDAYSHEELYQMLWQDADVADVSTIAAEWAAHREALVNHAEVLREQRAALLASWEGSGAEEAARRLDSLAKRVEEIAELASAGELAAARAADALAAARAAMPPPPSSPVALAADTGTEASVSSSSGAPSGSESSGTPVALGGAGEPSAGADVLAAQGGSELEFSVPPSAPSTPSTSETTSDPVLGVAFSGVYLADVSLYDEADAADLSKQEAIRVMQAYEATLTDSSQMLGQAQNVAQSAQATTPSTLSTTTLPSGMSGASGETTGGTPSWQSLVGSGGGGSPSKGLAAGAAAGLGAFAGGVGLTTGAGGTGGTGGVNPVRNLLARGIRVGALTMPGGSTTSAAQLATESATARSAGMGGMAPPGAGTRGKAEDEEHENRMPTIDHRLFPVAKPDSEVVIGLPPEEDL</sequence>
<evidence type="ECO:0000313" key="3">
    <source>
        <dbReference type="Proteomes" id="UP000005087"/>
    </source>
</evidence>
<protein>
    <recommendedName>
        <fullName evidence="4">PPE family protein</fullName>
    </recommendedName>
</protein>
<proteinExistence type="predicted"/>
<organism evidence="2 3">
    <name type="scientific">Saccharomonospora glauca K62</name>
    <dbReference type="NCBI Taxonomy" id="928724"/>
    <lineage>
        <taxon>Bacteria</taxon>
        <taxon>Bacillati</taxon>
        <taxon>Actinomycetota</taxon>
        <taxon>Actinomycetes</taxon>
        <taxon>Pseudonocardiales</taxon>
        <taxon>Pseudonocardiaceae</taxon>
        <taxon>Saccharomonospora</taxon>
    </lineage>
</organism>
<dbReference type="EMBL" id="CM001484">
    <property type="protein sequence ID" value="EIE99239.1"/>
    <property type="molecule type" value="Genomic_DNA"/>
</dbReference>